<proteinExistence type="predicted"/>
<reference evidence="1" key="1">
    <citation type="submission" date="2022-12" db="EMBL/GenBank/DDBJ databases">
        <title>Isolation and characterisation of novel Methanocorpusculum spp. from native Australian herbivores indicates the genus is ancestrally host-associated.</title>
        <authorList>
            <person name="Volmer J.G."/>
            <person name="Soo R.M."/>
            <person name="Evans P.N."/>
            <person name="Hoedt E.C."/>
            <person name="Astorga Alsina A.L."/>
            <person name="Woodcroft B.J."/>
            <person name="Tyson G.W."/>
            <person name="Hugenholtz P."/>
            <person name="Morrison M."/>
        </authorList>
    </citation>
    <scope>NUCLEOTIDE SEQUENCE</scope>
    <source>
        <strain evidence="1">MG</strain>
    </source>
</reference>
<dbReference type="RefSeq" id="WP_268924335.1">
    <property type="nucleotide sequence ID" value="NZ_JAPTGB010000004.1"/>
</dbReference>
<dbReference type="PROSITE" id="PS51257">
    <property type="entry name" value="PROKAR_LIPOPROTEIN"/>
    <property type="match status" value="1"/>
</dbReference>
<name>A0ABT4IEE3_9EURY</name>
<sequence length="145" mass="15492">MKYGVLTVLVLLLTVGVLSAGCVGLDSPVTEPLAGDPVLGEWIGNKQTTQIDSGTGDILKISENYKVRVQADGRGTLTYHYDKRGSSSFDYSFWGDVTVSKEDNVYTIGGSSEGAYVMTLSADGSAMMMMMIPDGSEIFLQKDAS</sequence>
<accession>A0ABT4IEE3</accession>
<protein>
    <recommendedName>
        <fullName evidence="3">Lipocalin-like domain-containing protein</fullName>
    </recommendedName>
</protein>
<evidence type="ECO:0000313" key="1">
    <source>
        <dbReference type="EMBL" id="MCZ0860113.1"/>
    </source>
</evidence>
<organism evidence="1 2">
    <name type="scientific">Methanocorpusculum petauri</name>
    <dbReference type="NCBI Taxonomy" id="3002863"/>
    <lineage>
        <taxon>Archaea</taxon>
        <taxon>Methanobacteriati</taxon>
        <taxon>Methanobacteriota</taxon>
        <taxon>Stenosarchaea group</taxon>
        <taxon>Methanomicrobia</taxon>
        <taxon>Methanomicrobiales</taxon>
        <taxon>Methanocorpusculaceae</taxon>
        <taxon>Methanocorpusculum</taxon>
    </lineage>
</organism>
<comment type="caution">
    <text evidence="1">The sequence shown here is derived from an EMBL/GenBank/DDBJ whole genome shotgun (WGS) entry which is preliminary data.</text>
</comment>
<evidence type="ECO:0000313" key="2">
    <source>
        <dbReference type="Proteomes" id="UP001141422"/>
    </source>
</evidence>
<dbReference type="Proteomes" id="UP001141422">
    <property type="component" value="Unassembled WGS sequence"/>
</dbReference>
<gene>
    <name evidence="1" type="ORF">O0S10_02570</name>
</gene>
<evidence type="ECO:0008006" key="3">
    <source>
        <dbReference type="Google" id="ProtNLM"/>
    </source>
</evidence>
<keyword evidence="2" id="KW-1185">Reference proteome</keyword>
<dbReference type="EMBL" id="JAPTGB010000004">
    <property type="protein sequence ID" value="MCZ0860113.1"/>
    <property type="molecule type" value="Genomic_DNA"/>
</dbReference>